<evidence type="ECO:0000256" key="8">
    <source>
        <dbReference type="ARBA" id="ARBA00023136"/>
    </source>
</evidence>
<dbReference type="Proteomes" id="UP001144805">
    <property type="component" value="Unassembled WGS sequence"/>
</dbReference>
<dbReference type="GO" id="GO:0022857">
    <property type="term" value="F:transmembrane transporter activity"/>
    <property type="evidence" value="ECO:0007669"/>
    <property type="project" value="InterPro"/>
</dbReference>
<keyword evidence="13" id="KW-1185">Reference proteome</keyword>
<comment type="subcellular location">
    <subcellularLocation>
        <location evidence="1">Cell membrane</location>
        <topology evidence="1">Multi-pass membrane protein</topology>
    </subcellularLocation>
</comment>
<dbReference type="Pfam" id="PF02653">
    <property type="entry name" value="BPD_transp_2"/>
    <property type="match status" value="1"/>
</dbReference>
<dbReference type="PANTHER" id="PTHR32196:SF29">
    <property type="entry name" value="AUTOINDUCER 2 IMPORT SYSTEM PERMEASE PROTEIN LSRC"/>
    <property type="match status" value="1"/>
</dbReference>
<feature type="transmembrane region" description="Helical" evidence="11">
    <location>
        <begin position="261"/>
        <end position="288"/>
    </location>
</feature>
<protein>
    <recommendedName>
        <fullName evidence="10">Autoinducer 2 import system permease protein LsrC</fullName>
    </recommendedName>
</protein>
<gene>
    <name evidence="12" type="ORF">OSH07_02390</name>
</gene>
<dbReference type="AlphaFoldDB" id="A0A9X3DY59"/>
<comment type="caution">
    <text evidence="12">The sequence shown here is derived from an EMBL/GenBank/DDBJ whole genome shotgun (WGS) entry which is preliminary data.</text>
</comment>
<dbReference type="InterPro" id="IPR001851">
    <property type="entry name" value="ABC_transp_permease"/>
</dbReference>
<dbReference type="RefSeq" id="WP_266336998.1">
    <property type="nucleotide sequence ID" value="NZ_JAPKNK010000001.1"/>
</dbReference>
<feature type="transmembrane region" description="Helical" evidence="11">
    <location>
        <begin position="169"/>
        <end position="190"/>
    </location>
</feature>
<evidence type="ECO:0000256" key="9">
    <source>
        <dbReference type="ARBA" id="ARBA00025439"/>
    </source>
</evidence>
<proteinExistence type="predicted"/>
<feature type="transmembrane region" description="Helical" evidence="11">
    <location>
        <begin position="60"/>
        <end position="89"/>
    </location>
</feature>
<evidence type="ECO:0000256" key="5">
    <source>
        <dbReference type="ARBA" id="ARBA00022519"/>
    </source>
</evidence>
<feature type="transmembrane region" description="Helical" evidence="11">
    <location>
        <begin position="21"/>
        <end position="40"/>
    </location>
</feature>
<keyword evidence="6 11" id="KW-0812">Transmembrane</keyword>
<feature type="transmembrane region" description="Helical" evidence="11">
    <location>
        <begin position="101"/>
        <end position="124"/>
    </location>
</feature>
<dbReference type="GO" id="GO:0005886">
    <property type="term" value="C:plasma membrane"/>
    <property type="evidence" value="ECO:0007669"/>
    <property type="project" value="UniProtKB-SubCell"/>
</dbReference>
<keyword evidence="4" id="KW-1003">Cell membrane</keyword>
<comment type="subunit">
    <text evidence="2">The complex is composed of two ATP-binding proteins (LsrA), two transmembrane proteins (LsrC and LsrD) and a solute-binding protein (LsrB).</text>
</comment>
<dbReference type="CDD" id="cd06579">
    <property type="entry name" value="TM_PBP1_transp_AraH_like"/>
    <property type="match status" value="1"/>
</dbReference>
<feature type="transmembrane region" description="Helical" evidence="11">
    <location>
        <begin position="219"/>
        <end position="240"/>
    </location>
</feature>
<evidence type="ECO:0000313" key="13">
    <source>
        <dbReference type="Proteomes" id="UP001144805"/>
    </source>
</evidence>
<feature type="transmembrane region" description="Helical" evidence="11">
    <location>
        <begin position="130"/>
        <end position="148"/>
    </location>
</feature>
<evidence type="ECO:0000256" key="1">
    <source>
        <dbReference type="ARBA" id="ARBA00004651"/>
    </source>
</evidence>
<evidence type="ECO:0000256" key="10">
    <source>
        <dbReference type="ARBA" id="ARBA00039382"/>
    </source>
</evidence>
<reference evidence="12" key="1">
    <citation type="submission" date="2022-11" db="EMBL/GenBank/DDBJ databases">
        <title>Biodiversity and phylogenetic relationships of bacteria.</title>
        <authorList>
            <person name="Machado R.A.R."/>
            <person name="Bhat A."/>
            <person name="Loulou A."/>
            <person name="Kallel S."/>
        </authorList>
    </citation>
    <scope>NUCLEOTIDE SEQUENCE</scope>
    <source>
        <strain evidence="12">K-TC2</strain>
    </source>
</reference>
<evidence type="ECO:0000256" key="11">
    <source>
        <dbReference type="SAM" id="Phobius"/>
    </source>
</evidence>
<name>A0A9X3DY59_9HYPH</name>
<evidence type="ECO:0000256" key="3">
    <source>
        <dbReference type="ARBA" id="ARBA00022448"/>
    </source>
</evidence>
<keyword evidence="5" id="KW-0997">Cell inner membrane</keyword>
<evidence type="ECO:0000256" key="7">
    <source>
        <dbReference type="ARBA" id="ARBA00022989"/>
    </source>
</evidence>
<evidence type="ECO:0000313" key="12">
    <source>
        <dbReference type="EMBL" id="MCX5568035.1"/>
    </source>
</evidence>
<dbReference type="EMBL" id="JAPKNK010000001">
    <property type="protein sequence ID" value="MCX5568035.1"/>
    <property type="molecule type" value="Genomic_DNA"/>
</dbReference>
<keyword evidence="8 11" id="KW-0472">Membrane</keyword>
<accession>A0A9X3DY59</accession>
<feature type="transmembrane region" description="Helical" evidence="11">
    <location>
        <begin position="300"/>
        <end position="319"/>
    </location>
</feature>
<comment type="function">
    <text evidence="9">Part of the ABC transporter complex LsrABCD involved in autoinducer 2 (AI-2) import. Probably responsible for the translocation of the substrate across the membrane.</text>
</comment>
<evidence type="ECO:0000256" key="6">
    <source>
        <dbReference type="ARBA" id="ARBA00022692"/>
    </source>
</evidence>
<keyword evidence="3" id="KW-0813">Transport</keyword>
<keyword evidence="7 11" id="KW-1133">Transmembrane helix</keyword>
<sequence length="343" mass="35745">MTLAVSSDSRARPSWLAEQSNLIGLAAIIVLFWVLFTSLAPGFVSSFNLFALSRSLAVDVVIGFSTMVVLATGGMNLAIGSIGVCAVMASGYMMQTLGLPIPVAMALALLLGAFLGWLNGFVIVRSGVNSFIITLASASLFLGAMLILSKAQTFNALPPEIAAFGRMRWKFISPLLFIALGLGAALVVLFRFTALGREILAAGANARAAELSGVPVGRAIIIAHTLSGALAASAGLMLVIRLGAAMPSIGQDWLLPSFLAPVLGGTLLAGGYVSVVGTILGAFLVTTIRSGLLVMQVGNFWLQLFLGLILLAAVMLDRYRGIYAERRSLGRKDAGRRASGKSA</sequence>
<evidence type="ECO:0000256" key="4">
    <source>
        <dbReference type="ARBA" id="ARBA00022475"/>
    </source>
</evidence>
<organism evidence="12 13">
    <name type="scientific">Kaistia nematophila</name>
    <dbReference type="NCBI Taxonomy" id="2994654"/>
    <lineage>
        <taxon>Bacteria</taxon>
        <taxon>Pseudomonadati</taxon>
        <taxon>Pseudomonadota</taxon>
        <taxon>Alphaproteobacteria</taxon>
        <taxon>Hyphomicrobiales</taxon>
        <taxon>Kaistiaceae</taxon>
        <taxon>Kaistia</taxon>
    </lineage>
</organism>
<dbReference type="PANTHER" id="PTHR32196">
    <property type="entry name" value="ABC TRANSPORTER PERMEASE PROTEIN YPHD-RELATED-RELATED"/>
    <property type="match status" value="1"/>
</dbReference>
<evidence type="ECO:0000256" key="2">
    <source>
        <dbReference type="ARBA" id="ARBA00011262"/>
    </source>
</evidence>